<gene>
    <name evidence="1" type="ORF">DAMO_0286</name>
</gene>
<accession>D5MJ16</accession>
<name>D5MJ16_METO1</name>
<dbReference type="Proteomes" id="UP000006898">
    <property type="component" value="Chromosome"/>
</dbReference>
<dbReference type="HOGENOM" id="CLU_3096859_0_0_0"/>
<dbReference type="STRING" id="671143.DAMO_0286"/>
<dbReference type="AlphaFoldDB" id="D5MJ16"/>
<dbReference type="EMBL" id="FP565575">
    <property type="protein sequence ID" value="CBE67381.1"/>
    <property type="molecule type" value="Genomic_DNA"/>
</dbReference>
<sequence length="51" mass="5552">MPIGSYPFESYLFSGIGFFVGASEPSGSPRPVACVHTLSMLGPYMIQQCFF</sequence>
<dbReference type="KEGG" id="mox:DAMO_0286"/>
<proteinExistence type="predicted"/>
<evidence type="ECO:0000313" key="2">
    <source>
        <dbReference type="Proteomes" id="UP000006898"/>
    </source>
</evidence>
<protein>
    <submittedName>
        <fullName evidence="1">Uncharacterized protein</fullName>
    </submittedName>
</protein>
<evidence type="ECO:0000313" key="1">
    <source>
        <dbReference type="EMBL" id="CBE67381.1"/>
    </source>
</evidence>
<organism evidence="1 2">
    <name type="scientific">Methylomirabilis oxygeniifera</name>
    <dbReference type="NCBI Taxonomy" id="671143"/>
    <lineage>
        <taxon>Bacteria</taxon>
        <taxon>Candidatus Methylomirabilota</taxon>
        <taxon>Candidatus Methylomirabilia</taxon>
        <taxon>Candidatus Methylomirabilales</taxon>
        <taxon>Candidatus Methylomirabilaceae</taxon>
        <taxon>Candidatus Methylomirabilis</taxon>
    </lineage>
</organism>
<reference evidence="1 2" key="1">
    <citation type="journal article" date="2010" name="Nature">
        <title>Nitrite-driven anaerobic methane oxidation by oxygenic bacteria.</title>
        <authorList>
            <person name="Ettwig K.F."/>
            <person name="Butler M.K."/>
            <person name="Le Paslier D."/>
            <person name="Pelletier E."/>
            <person name="Mangenot S."/>
            <person name="Kuypers M.M.M."/>
            <person name="Schreiber F."/>
            <person name="Dutilh B.E."/>
            <person name="Zedelius J."/>
            <person name="de Beer D."/>
            <person name="Gloerich J."/>
            <person name="Wessels H.J.C.T."/>
            <person name="van Allen T."/>
            <person name="Luesken F."/>
            <person name="Wu M."/>
            <person name="van de Pas-Schoonen K.T."/>
            <person name="Op den Camp H.J.M."/>
            <person name="Janssen-Megens E.M."/>
            <person name="Francoijs K-J."/>
            <person name="Stunnenberg H."/>
            <person name="Weissenbach J."/>
            <person name="Jetten M.S.M."/>
            <person name="Strous M."/>
        </authorList>
    </citation>
    <scope>NUCLEOTIDE SEQUENCE [LARGE SCALE GENOMIC DNA]</scope>
</reference>